<reference evidence="3 4" key="1">
    <citation type="journal article" date="2011" name="Stand. Genomic Sci.">
        <title>Non-contiguous finished genome sequence and contextual data of the filamentous soil bacterium Ktedonobacter racemifer type strain (SOSP1-21).</title>
        <authorList>
            <person name="Chang Y.J."/>
            <person name="Land M."/>
            <person name="Hauser L."/>
            <person name="Chertkov O."/>
            <person name="Del Rio T.G."/>
            <person name="Nolan M."/>
            <person name="Copeland A."/>
            <person name="Tice H."/>
            <person name="Cheng J.F."/>
            <person name="Lucas S."/>
            <person name="Han C."/>
            <person name="Goodwin L."/>
            <person name="Pitluck S."/>
            <person name="Ivanova N."/>
            <person name="Ovchinikova G."/>
            <person name="Pati A."/>
            <person name="Chen A."/>
            <person name="Palaniappan K."/>
            <person name="Mavromatis K."/>
            <person name="Liolios K."/>
            <person name="Brettin T."/>
            <person name="Fiebig A."/>
            <person name="Rohde M."/>
            <person name="Abt B."/>
            <person name="Goker M."/>
            <person name="Detter J.C."/>
            <person name="Woyke T."/>
            <person name="Bristow J."/>
            <person name="Eisen J.A."/>
            <person name="Markowitz V."/>
            <person name="Hugenholtz P."/>
            <person name="Kyrpides N.C."/>
            <person name="Klenk H.P."/>
            <person name="Lapidus A."/>
        </authorList>
    </citation>
    <scope>NUCLEOTIDE SEQUENCE [LARGE SCALE GENOMIC DNA]</scope>
    <source>
        <strain evidence="4">DSM 44963</strain>
    </source>
</reference>
<evidence type="ECO:0000259" key="2">
    <source>
        <dbReference type="Pfam" id="PF12158"/>
    </source>
</evidence>
<feature type="transmembrane region" description="Helical" evidence="1">
    <location>
        <begin position="6"/>
        <end position="32"/>
    </location>
</feature>
<dbReference type="InterPro" id="IPR021994">
    <property type="entry name" value="DUF3592"/>
</dbReference>
<dbReference type="Pfam" id="PF12158">
    <property type="entry name" value="DUF3592"/>
    <property type="match status" value="1"/>
</dbReference>
<accession>D6TVR2</accession>
<dbReference type="eggNOG" id="ENOG503344A">
    <property type="taxonomic scope" value="Bacteria"/>
</dbReference>
<protein>
    <recommendedName>
        <fullName evidence="2">DUF3592 domain-containing protein</fullName>
    </recommendedName>
</protein>
<dbReference type="InParanoid" id="D6TVR2"/>
<evidence type="ECO:0000313" key="4">
    <source>
        <dbReference type="Proteomes" id="UP000004508"/>
    </source>
</evidence>
<dbReference type="Proteomes" id="UP000004508">
    <property type="component" value="Unassembled WGS sequence"/>
</dbReference>
<keyword evidence="1" id="KW-0812">Transmembrane</keyword>
<organism evidence="3 4">
    <name type="scientific">Ktedonobacter racemifer DSM 44963</name>
    <dbReference type="NCBI Taxonomy" id="485913"/>
    <lineage>
        <taxon>Bacteria</taxon>
        <taxon>Bacillati</taxon>
        <taxon>Chloroflexota</taxon>
        <taxon>Ktedonobacteria</taxon>
        <taxon>Ktedonobacterales</taxon>
        <taxon>Ktedonobacteraceae</taxon>
        <taxon>Ktedonobacter</taxon>
    </lineage>
</organism>
<gene>
    <name evidence="3" type="ORF">Krac_5321</name>
</gene>
<keyword evidence="1" id="KW-1133">Transmembrane helix</keyword>
<sequence length="148" mass="16671">MSYPPGILIFLSQNCLYAIPPLFILTGLIMAVKQMWFGRHSVATEGDVIDLRWRMGGKGGGVYYPVVRFQYVDMERGEEEIIFVSRYGSRPPSHKVGDHVPVLYDPAYPANAHINTFGARWLLPCICIFFGGVAALLVWTPMFSLFSH</sequence>
<dbReference type="AlphaFoldDB" id="D6TVR2"/>
<name>D6TVR2_KTERA</name>
<keyword evidence="4" id="KW-1185">Reference proteome</keyword>
<evidence type="ECO:0000256" key="1">
    <source>
        <dbReference type="SAM" id="Phobius"/>
    </source>
</evidence>
<dbReference type="EMBL" id="ADVG01000003">
    <property type="protein sequence ID" value="EFH84295.1"/>
    <property type="molecule type" value="Genomic_DNA"/>
</dbReference>
<feature type="domain" description="DUF3592" evidence="2">
    <location>
        <begin position="44"/>
        <end position="117"/>
    </location>
</feature>
<feature type="transmembrane region" description="Helical" evidence="1">
    <location>
        <begin position="121"/>
        <end position="142"/>
    </location>
</feature>
<keyword evidence="1" id="KW-0472">Membrane</keyword>
<proteinExistence type="predicted"/>
<evidence type="ECO:0000313" key="3">
    <source>
        <dbReference type="EMBL" id="EFH84295.1"/>
    </source>
</evidence>
<comment type="caution">
    <text evidence="3">The sequence shown here is derived from an EMBL/GenBank/DDBJ whole genome shotgun (WGS) entry which is preliminary data.</text>
</comment>